<dbReference type="AlphaFoldDB" id="A0A9J6GSP1"/>
<evidence type="ECO:0000313" key="3">
    <source>
        <dbReference type="Proteomes" id="UP000821853"/>
    </source>
</evidence>
<evidence type="ECO:0000313" key="2">
    <source>
        <dbReference type="EMBL" id="KAH9377825.1"/>
    </source>
</evidence>
<reference evidence="2 3" key="1">
    <citation type="journal article" date="2020" name="Cell">
        <title>Large-Scale Comparative Analyses of Tick Genomes Elucidate Their Genetic Diversity and Vector Capacities.</title>
        <authorList>
            <consortium name="Tick Genome and Microbiome Consortium (TIGMIC)"/>
            <person name="Jia N."/>
            <person name="Wang J."/>
            <person name="Shi W."/>
            <person name="Du L."/>
            <person name="Sun Y."/>
            <person name="Zhan W."/>
            <person name="Jiang J.F."/>
            <person name="Wang Q."/>
            <person name="Zhang B."/>
            <person name="Ji P."/>
            <person name="Bell-Sakyi L."/>
            <person name="Cui X.M."/>
            <person name="Yuan T.T."/>
            <person name="Jiang B.G."/>
            <person name="Yang W.F."/>
            <person name="Lam T.T."/>
            <person name="Chang Q.C."/>
            <person name="Ding S.J."/>
            <person name="Wang X.J."/>
            <person name="Zhu J.G."/>
            <person name="Ruan X.D."/>
            <person name="Zhao L."/>
            <person name="Wei J.T."/>
            <person name="Ye R.Z."/>
            <person name="Que T.C."/>
            <person name="Du C.H."/>
            <person name="Zhou Y.H."/>
            <person name="Cheng J.X."/>
            <person name="Dai P.F."/>
            <person name="Guo W.B."/>
            <person name="Han X.H."/>
            <person name="Huang E.J."/>
            <person name="Li L.F."/>
            <person name="Wei W."/>
            <person name="Gao Y.C."/>
            <person name="Liu J.Z."/>
            <person name="Shao H.Z."/>
            <person name="Wang X."/>
            <person name="Wang C.C."/>
            <person name="Yang T.C."/>
            <person name="Huo Q.B."/>
            <person name="Li W."/>
            <person name="Chen H.Y."/>
            <person name="Chen S.E."/>
            <person name="Zhou L.G."/>
            <person name="Ni X.B."/>
            <person name="Tian J.H."/>
            <person name="Sheng Y."/>
            <person name="Liu T."/>
            <person name="Pan Y.S."/>
            <person name="Xia L.Y."/>
            <person name="Li J."/>
            <person name="Zhao F."/>
            <person name="Cao W.C."/>
        </authorList>
    </citation>
    <scope>NUCLEOTIDE SEQUENCE [LARGE SCALE GENOMIC DNA]</scope>
    <source>
        <strain evidence="2">HaeL-2018</strain>
    </source>
</reference>
<dbReference type="VEuPathDB" id="VectorBase:HLOH_051813"/>
<gene>
    <name evidence="2" type="ORF">HPB48_021069</name>
</gene>
<feature type="region of interest" description="Disordered" evidence="1">
    <location>
        <begin position="91"/>
        <end position="119"/>
    </location>
</feature>
<organism evidence="2 3">
    <name type="scientific">Haemaphysalis longicornis</name>
    <name type="common">Bush tick</name>
    <dbReference type="NCBI Taxonomy" id="44386"/>
    <lineage>
        <taxon>Eukaryota</taxon>
        <taxon>Metazoa</taxon>
        <taxon>Ecdysozoa</taxon>
        <taxon>Arthropoda</taxon>
        <taxon>Chelicerata</taxon>
        <taxon>Arachnida</taxon>
        <taxon>Acari</taxon>
        <taxon>Parasitiformes</taxon>
        <taxon>Ixodida</taxon>
        <taxon>Ixodoidea</taxon>
        <taxon>Ixodidae</taxon>
        <taxon>Haemaphysalinae</taxon>
        <taxon>Haemaphysalis</taxon>
    </lineage>
</organism>
<feature type="compositionally biased region" description="Basic and acidic residues" evidence="1">
    <location>
        <begin position="92"/>
        <end position="110"/>
    </location>
</feature>
<comment type="caution">
    <text evidence="2">The sequence shown here is derived from an EMBL/GenBank/DDBJ whole genome shotgun (WGS) entry which is preliminary data.</text>
</comment>
<accession>A0A9J6GSP1</accession>
<name>A0A9J6GSP1_HAELO</name>
<evidence type="ECO:0000256" key="1">
    <source>
        <dbReference type="SAM" id="MobiDB-lite"/>
    </source>
</evidence>
<dbReference type="EMBL" id="JABSTR010000008">
    <property type="protein sequence ID" value="KAH9377825.1"/>
    <property type="molecule type" value="Genomic_DNA"/>
</dbReference>
<dbReference type="Proteomes" id="UP000821853">
    <property type="component" value="Unassembled WGS sequence"/>
</dbReference>
<feature type="compositionally biased region" description="Polar residues" evidence="1">
    <location>
        <begin position="53"/>
        <end position="63"/>
    </location>
</feature>
<sequence length="119" mass="13281">MRQVKSHIQRYGGDAMQVPLGPDLIRAVKQSRAKHAMRVSAQAATIKRKATQDDSTSQQPVLSEQRQVLEVQVTSSKALLKSAEEPISSCVKQKDPERIQSGHVPLEKRTLPYKNHWGA</sequence>
<feature type="region of interest" description="Disordered" evidence="1">
    <location>
        <begin position="44"/>
        <end position="63"/>
    </location>
</feature>
<protein>
    <submittedName>
        <fullName evidence="2">Uncharacterized protein</fullName>
    </submittedName>
</protein>
<keyword evidence="3" id="KW-1185">Reference proteome</keyword>
<proteinExistence type="predicted"/>